<reference evidence="7" key="2">
    <citation type="submission" date="2025-09" db="UniProtKB">
        <authorList>
            <consortium name="Ensembl"/>
        </authorList>
    </citation>
    <scope>IDENTIFICATION</scope>
</reference>
<feature type="compositionally biased region" description="Polar residues" evidence="3">
    <location>
        <begin position="11"/>
        <end position="34"/>
    </location>
</feature>
<evidence type="ECO:0000259" key="6">
    <source>
        <dbReference type="Pfam" id="PF17490"/>
    </source>
</evidence>
<keyword evidence="8" id="KW-1185">Reference proteome</keyword>
<dbReference type="InterPro" id="IPR042566">
    <property type="entry name" value="L1_C"/>
</dbReference>
<dbReference type="PANTHER" id="PTHR11505">
    <property type="entry name" value="L1 TRANSPOSABLE ELEMENT-RELATED"/>
    <property type="match status" value="1"/>
</dbReference>
<feature type="domain" description="L1 transposable element dsRBD-like" evidence="6">
    <location>
        <begin position="295"/>
        <end position="328"/>
    </location>
</feature>
<evidence type="ECO:0000313" key="7">
    <source>
        <dbReference type="Ensembl" id="ENSMMNP00015003896.1"/>
    </source>
</evidence>
<comment type="similarity">
    <text evidence="1">Belongs to the transposase 22 family.</text>
</comment>
<dbReference type="InterPro" id="IPR035300">
    <property type="entry name" value="L1_dsRBD"/>
</dbReference>
<accession>A0A8C6F1Q5</accession>
<dbReference type="InterPro" id="IPR004244">
    <property type="entry name" value="Transposase_22"/>
</dbReference>
<evidence type="ECO:0000259" key="5">
    <source>
        <dbReference type="Pfam" id="PF17489"/>
    </source>
</evidence>
<dbReference type="Proteomes" id="UP000694561">
    <property type="component" value="Unplaced"/>
</dbReference>
<evidence type="ECO:0000313" key="8">
    <source>
        <dbReference type="Proteomes" id="UP000694561"/>
    </source>
</evidence>
<evidence type="ECO:0000256" key="1">
    <source>
        <dbReference type="ARBA" id="ARBA00061640"/>
    </source>
</evidence>
<dbReference type="Gene3D" id="1.20.5.390">
    <property type="entry name" value="L1 transposable element, trimerization domain"/>
    <property type="match status" value="1"/>
</dbReference>
<dbReference type="Pfam" id="PF02994">
    <property type="entry name" value="Transposase_22"/>
    <property type="match status" value="1"/>
</dbReference>
<dbReference type="Gene3D" id="3.30.250.20">
    <property type="entry name" value="L1 transposable element, C-terminal domain"/>
    <property type="match status" value="1"/>
</dbReference>
<dbReference type="GeneTree" id="ENSGT01050000244818"/>
<name>A0A8C6F1Q5_MONMO</name>
<organism evidence="7 8">
    <name type="scientific">Monodon monoceros</name>
    <name type="common">Narwhal</name>
    <name type="synonym">Ceratodon monodon</name>
    <dbReference type="NCBI Taxonomy" id="40151"/>
    <lineage>
        <taxon>Eukaryota</taxon>
        <taxon>Metazoa</taxon>
        <taxon>Chordata</taxon>
        <taxon>Craniata</taxon>
        <taxon>Vertebrata</taxon>
        <taxon>Euteleostomi</taxon>
        <taxon>Mammalia</taxon>
        <taxon>Eutheria</taxon>
        <taxon>Laurasiatheria</taxon>
        <taxon>Artiodactyla</taxon>
        <taxon>Whippomorpha</taxon>
        <taxon>Cetacea</taxon>
        <taxon>Odontoceti</taxon>
        <taxon>Monodontidae</taxon>
        <taxon>Monodon</taxon>
    </lineage>
</organism>
<dbReference type="AlphaFoldDB" id="A0A8C6F1Q5"/>
<dbReference type="Gene3D" id="3.30.70.1820">
    <property type="entry name" value="L1 transposable element, RRM domain"/>
    <property type="match status" value="1"/>
</dbReference>
<evidence type="ECO:0000256" key="2">
    <source>
        <dbReference type="SAM" id="Coils"/>
    </source>
</evidence>
<evidence type="ECO:0000256" key="3">
    <source>
        <dbReference type="SAM" id="MobiDB-lite"/>
    </source>
</evidence>
<dbReference type="Pfam" id="PF17490">
    <property type="entry name" value="Tnp_22_dsRBD"/>
    <property type="match status" value="1"/>
</dbReference>
<proteinExistence type="inferred from homology"/>
<feature type="domain" description="L1 transposable element RRM" evidence="4">
    <location>
        <begin position="196"/>
        <end position="292"/>
    </location>
</feature>
<feature type="domain" description="L1 transposable element trimerization" evidence="5">
    <location>
        <begin position="155"/>
        <end position="192"/>
    </location>
</feature>
<dbReference type="FunFam" id="3.30.70.1820:FF:000002">
    <property type="entry name" value="LINE-1 retrotransposable element ORF1 protein"/>
    <property type="match status" value="1"/>
</dbReference>
<dbReference type="InterPro" id="IPR043636">
    <property type="entry name" value="L1_RRM_dom"/>
</dbReference>
<dbReference type="InterPro" id="IPR035301">
    <property type="entry name" value="L1_trimer"/>
</dbReference>
<evidence type="ECO:0000259" key="4">
    <source>
        <dbReference type="Pfam" id="PF02994"/>
    </source>
</evidence>
<feature type="coiled-coil region" evidence="2">
    <location>
        <begin position="106"/>
        <end position="172"/>
    </location>
</feature>
<feature type="compositionally biased region" description="Basic residues" evidence="3">
    <location>
        <begin position="60"/>
        <end position="69"/>
    </location>
</feature>
<feature type="compositionally biased region" description="Basic and acidic residues" evidence="3">
    <location>
        <begin position="38"/>
        <end position="48"/>
    </location>
</feature>
<protein>
    <recommendedName>
        <fullName evidence="9">L1 transposable element RRM domain-containing protein</fullName>
    </recommendedName>
</protein>
<dbReference type="Ensembl" id="ENSMMNT00015004285.1">
    <property type="protein sequence ID" value="ENSMMNP00015003896.1"/>
    <property type="gene ID" value="ENSMMNG00015002960.1"/>
</dbReference>
<evidence type="ECO:0008006" key="9">
    <source>
        <dbReference type="Google" id="ProtNLM"/>
    </source>
</evidence>
<dbReference type="Pfam" id="PF17489">
    <property type="entry name" value="Tnp_22_trimer"/>
    <property type="match status" value="1"/>
</dbReference>
<sequence>MWTCPPERQDPASSTRTQALVPSTRKPTQPTEPTLATGDRHQKQHELRTCSLQKGDPKHSKISKMRRQKNTQQMKERDKNPPDLTNEEEIGSLPEKEFRIMIVKMIQNLGNRIEKMQETLNKDLEELKMKQATMNNTVNEIKNTLDGINSRITEAEERISVLENKVVEITTAEQNKEKRMKRTEDSLRDLWDNIKRTNIRIIWVSEEEEKKKGTEKIFEEIIVENFPNMGKEIVNQVQEAQRVPYRINPRRNTPRHILIKLSKIKYKENILKAARENQQKTHKGIPIKLTADLSAETLQARRDWQDIFKVRKDKNLQPRLLYPSRISFN</sequence>
<keyword evidence="2" id="KW-0175">Coiled coil</keyword>
<feature type="region of interest" description="Disordered" evidence="3">
    <location>
        <begin position="1"/>
        <end position="91"/>
    </location>
</feature>
<reference evidence="7" key="1">
    <citation type="submission" date="2025-08" db="UniProtKB">
        <authorList>
            <consortium name="Ensembl"/>
        </authorList>
    </citation>
    <scope>IDENTIFICATION</scope>
</reference>